<keyword evidence="2" id="KW-0812">Transmembrane</keyword>
<feature type="transmembrane region" description="Helical" evidence="2">
    <location>
        <begin position="142"/>
        <end position="166"/>
    </location>
</feature>
<evidence type="ECO:0000313" key="3">
    <source>
        <dbReference type="EMBL" id="GLY68499.1"/>
    </source>
</evidence>
<dbReference type="RefSeq" id="WP_285488438.1">
    <property type="nucleotide sequence ID" value="NZ_BSTI01000012.1"/>
</dbReference>
<keyword evidence="4" id="KW-1185">Reference proteome</keyword>
<dbReference type="CDD" id="cd00161">
    <property type="entry name" value="beta-trefoil_Ricin-like"/>
    <property type="match status" value="1"/>
</dbReference>
<evidence type="ECO:0000313" key="4">
    <source>
        <dbReference type="Proteomes" id="UP001165136"/>
    </source>
</evidence>
<evidence type="ECO:0000256" key="1">
    <source>
        <dbReference type="SAM" id="MobiDB-lite"/>
    </source>
</evidence>
<feature type="region of interest" description="Disordered" evidence="1">
    <location>
        <begin position="167"/>
        <end position="206"/>
    </location>
</feature>
<dbReference type="EMBL" id="BSTI01000012">
    <property type="protein sequence ID" value="GLY68499.1"/>
    <property type="molecule type" value="Genomic_DNA"/>
</dbReference>
<gene>
    <name evidence="3" type="ORF">Atai01_51180</name>
</gene>
<keyword evidence="2" id="KW-0472">Membrane</keyword>
<dbReference type="SUPFAM" id="SSF50370">
    <property type="entry name" value="Ricin B-like lectins"/>
    <property type="match status" value="1"/>
</dbReference>
<dbReference type="Proteomes" id="UP001165136">
    <property type="component" value="Unassembled WGS sequence"/>
</dbReference>
<accession>A0A9W6VII9</accession>
<organism evidence="3 4">
    <name type="scientific">Amycolatopsis taiwanensis</name>
    <dbReference type="NCBI Taxonomy" id="342230"/>
    <lineage>
        <taxon>Bacteria</taxon>
        <taxon>Bacillati</taxon>
        <taxon>Actinomycetota</taxon>
        <taxon>Actinomycetes</taxon>
        <taxon>Pseudonocardiales</taxon>
        <taxon>Pseudonocardiaceae</taxon>
        <taxon>Amycolatopsis</taxon>
    </lineage>
</organism>
<keyword evidence="2" id="KW-1133">Transmembrane helix</keyword>
<feature type="region of interest" description="Disordered" evidence="1">
    <location>
        <begin position="95"/>
        <end position="136"/>
    </location>
</feature>
<protein>
    <recommendedName>
        <fullName evidence="5">XRE family transcriptional regulator</fullName>
    </recommendedName>
</protein>
<name>A0A9W6VII9_9PSEU</name>
<sequence length="356" mass="37492">MFDDWPDPATANDPAEFVAAMRRLRAHTDLSYRELTRRAARTGGVLPSSTISGALSRDALPRADLLATFIRACGGDEATVQRWLAARSRLAAGAIPDDTEPYDDAEPKPAMPSAESEPSAKPEPVTPSAEPEPVTPARRKRLGWPALGVATLAVAVIGVLLTTSALRKSSGDQSRSTVDAPPRAVDAATSVTNAGTSPAAAPPTGPVRLRLAHTGLCTGEGPEKFVDSGRTVLGQHDCATASPPMTLEPDDGAYRLVLHHPTNGEGCVTVDYGGTHTEVLLAGAECEKGRKDQRFLFEPVAEPRPGYRLHSASGPQWCIGVFQDSADAGVQLIQNPCNGNAAQEFTVEPGAVSERH</sequence>
<dbReference type="AlphaFoldDB" id="A0A9W6VII9"/>
<dbReference type="InterPro" id="IPR035992">
    <property type="entry name" value="Ricin_B-like_lectins"/>
</dbReference>
<feature type="compositionally biased region" description="Polar residues" evidence="1">
    <location>
        <begin position="167"/>
        <end position="177"/>
    </location>
</feature>
<evidence type="ECO:0000256" key="2">
    <source>
        <dbReference type="SAM" id="Phobius"/>
    </source>
</evidence>
<comment type="caution">
    <text evidence="3">The sequence shown here is derived from an EMBL/GenBank/DDBJ whole genome shotgun (WGS) entry which is preliminary data.</text>
</comment>
<reference evidence="3" key="1">
    <citation type="submission" date="2023-03" db="EMBL/GenBank/DDBJ databases">
        <title>Amycolatopsis taiwanensis NBRC 103393.</title>
        <authorList>
            <person name="Ichikawa N."/>
            <person name="Sato H."/>
            <person name="Tonouchi N."/>
        </authorList>
    </citation>
    <scope>NUCLEOTIDE SEQUENCE</scope>
    <source>
        <strain evidence="3">NBRC 103393</strain>
    </source>
</reference>
<dbReference type="Gene3D" id="2.80.10.50">
    <property type="match status" value="1"/>
</dbReference>
<evidence type="ECO:0008006" key="5">
    <source>
        <dbReference type="Google" id="ProtNLM"/>
    </source>
</evidence>
<proteinExistence type="predicted"/>